<organism evidence="1 2">
    <name type="scientific">Leeia speluncae</name>
    <dbReference type="NCBI Taxonomy" id="2884804"/>
    <lineage>
        <taxon>Bacteria</taxon>
        <taxon>Pseudomonadati</taxon>
        <taxon>Pseudomonadota</taxon>
        <taxon>Betaproteobacteria</taxon>
        <taxon>Neisseriales</taxon>
        <taxon>Leeiaceae</taxon>
        <taxon>Leeia</taxon>
    </lineage>
</organism>
<comment type="caution">
    <text evidence="1">The sequence shown here is derived from an EMBL/GenBank/DDBJ whole genome shotgun (WGS) entry which is preliminary data.</text>
</comment>
<gene>
    <name evidence="1" type="ORF">LIN78_06385</name>
</gene>
<keyword evidence="2" id="KW-1185">Reference proteome</keyword>
<accession>A0ABS8D4R1</accession>
<dbReference type="RefSeq" id="WP_227179681.1">
    <property type="nucleotide sequence ID" value="NZ_JAJBZT010000003.1"/>
</dbReference>
<evidence type="ECO:0000313" key="1">
    <source>
        <dbReference type="EMBL" id="MCB6183167.1"/>
    </source>
</evidence>
<evidence type="ECO:0000313" key="2">
    <source>
        <dbReference type="Proteomes" id="UP001165395"/>
    </source>
</evidence>
<name>A0ABS8D4R1_9NEIS</name>
<sequence length="274" mass="31750">MTLEKMNEKPIARIAHVKSHIDGFEEGNFYSLINNVVNNTGSVTNSMRLLSSYCTAKAVYAWFVEKDIVSVQNYFFATSLFFIRALSIEEERKANGINFQFLLPSLISKKTTVVKWYANNIDQYFFPDRIASHKSIDFWTYIPYVAIRGDWSTLKKLCNIVINDPPNNNFINKHFYHYFFYKALAESDFSGMQKIIDDMLINKYLKKAASYEGGFTADLICTPLLVLLNIAKLHGFSLKIDTPLVPLEWVYCAKLNHYSLPFDFMNNWVDELNL</sequence>
<proteinExistence type="predicted"/>
<dbReference type="EMBL" id="JAJBZT010000003">
    <property type="protein sequence ID" value="MCB6183167.1"/>
    <property type="molecule type" value="Genomic_DNA"/>
</dbReference>
<protein>
    <submittedName>
        <fullName evidence="1">Uncharacterized protein</fullName>
    </submittedName>
</protein>
<reference evidence="1" key="1">
    <citation type="submission" date="2021-10" db="EMBL/GenBank/DDBJ databases">
        <title>The complete genome sequence of Leeia sp. TBRC 13508.</title>
        <authorList>
            <person name="Charoenyingcharoen P."/>
            <person name="Yukphan P."/>
        </authorList>
    </citation>
    <scope>NUCLEOTIDE SEQUENCE</scope>
    <source>
        <strain evidence="1">TBRC 13508</strain>
    </source>
</reference>
<dbReference type="Proteomes" id="UP001165395">
    <property type="component" value="Unassembled WGS sequence"/>
</dbReference>